<organism evidence="2 3">
    <name type="scientific">Sutterella parvirubra YIT 11816</name>
    <dbReference type="NCBI Taxonomy" id="762967"/>
    <lineage>
        <taxon>Bacteria</taxon>
        <taxon>Pseudomonadati</taxon>
        <taxon>Pseudomonadota</taxon>
        <taxon>Betaproteobacteria</taxon>
        <taxon>Burkholderiales</taxon>
        <taxon>Sutterellaceae</taxon>
        <taxon>Sutterella</taxon>
    </lineage>
</organism>
<name>H3KFM0_9BURK</name>
<dbReference type="EMBL" id="AFBQ01000227">
    <property type="protein sequence ID" value="EHY31087.1"/>
    <property type="molecule type" value="Genomic_DNA"/>
</dbReference>
<sequence length="175" mass="18046">MDGEVGLAAAPAPGPRELSSPREEEDVPVDGTTPDWLPPAGETPAPGTALEEDEEDVETEGADGAEVIEVPEGADDVETVDEGGAVVVDVTDGAAGPVEVVVVEEGELEETPGPAVAAAAPAFSAETESAVTTAAWSMVFRCMGRSFLLQRRIGEDPAGRSFRGSRSSFRPAQVR</sequence>
<dbReference type="HOGENOM" id="CLU_1531774_0_0_4"/>
<evidence type="ECO:0000313" key="2">
    <source>
        <dbReference type="EMBL" id="EHY31087.1"/>
    </source>
</evidence>
<reference evidence="2 3" key="1">
    <citation type="submission" date="2011-11" db="EMBL/GenBank/DDBJ databases">
        <authorList>
            <person name="Weinstock G."/>
            <person name="Sodergren E."/>
            <person name="Clifton S."/>
            <person name="Fulton L."/>
            <person name="Fulton B."/>
            <person name="Courtney L."/>
            <person name="Fronick C."/>
            <person name="Harrison M."/>
            <person name="Strong C."/>
            <person name="Farmer C."/>
            <person name="Delahaunty K."/>
            <person name="Markovic C."/>
            <person name="Hall O."/>
            <person name="Minx P."/>
            <person name="Tomlinson C."/>
            <person name="Mitreva M."/>
            <person name="Hou S."/>
            <person name="Chen J."/>
            <person name="Wollam A."/>
            <person name="Pepin K.H."/>
            <person name="Johnson M."/>
            <person name="Bhonagiri V."/>
            <person name="Zhang X."/>
            <person name="Suruliraj S."/>
            <person name="Warren W."/>
            <person name="Chinwalla A."/>
            <person name="Mardis E.R."/>
            <person name="Wilson R.K."/>
        </authorList>
    </citation>
    <scope>NUCLEOTIDE SEQUENCE [LARGE SCALE GENOMIC DNA]</scope>
    <source>
        <strain evidence="2 3">YIT 11816</strain>
    </source>
</reference>
<keyword evidence="3" id="KW-1185">Reference proteome</keyword>
<evidence type="ECO:0000256" key="1">
    <source>
        <dbReference type="SAM" id="MobiDB-lite"/>
    </source>
</evidence>
<proteinExistence type="predicted"/>
<dbReference type="Proteomes" id="UP000004956">
    <property type="component" value="Unassembled WGS sequence"/>
</dbReference>
<protein>
    <submittedName>
        <fullName evidence="2">Uncharacterized protein</fullName>
    </submittedName>
</protein>
<feature type="compositionally biased region" description="Low complexity" evidence="1">
    <location>
        <begin position="38"/>
        <end position="49"/>
    </location>
</feature>
<accession>H3KFM0</accession>
<gene>
    <name evidence="2" type="ORF">HMPREF9440_01539</name>
</gene>
<evidence type="ECO:0000313" key="3">
    <source>
        <dbReference type="Proteomes" id="UP000004956"/>
    </source>
</evidence>
<comment type="caution">
    <text evidence="2">The sequence shown here is derived from an EMBL/GenBank/DDBJ whole genome shotgun (WGS) entry which is preliminary data.</text>
</comment>
<dbReference type="AlphaFoldDB" id="H3KFM0"/>
<feature type="compositionally biased region" description="Acidic residues" evidence="1">
    <location>
        <begin position="50"/>
        <end position="63"/>
    </location>
</feature>
<feature type="region of interest" description="Disordered" evidence="1">
    <location>
        <begin position="1"/>
        <end position="73"/>
    </location>
</feature>
<dbReference type="STRING" id="762967.HMPREF9440_01539"/>